<protein>
    <submittedName>
        <fullName evidence="1">DUF1841 family protein</fullName>
    </submittedName>
</protein>
<evidence type="ECO:0000313" key="2">
    <source>
        <dbReference type="EMBL" id="WCL71849.1"/>
    </source>
</evidence>
<dbReference type="Pfam" id="PF08897">
    <property type="entry name" value="DUF1841"/>
    <property type="match status" value="1"/>
</dbReference>
<dbReference type="EMBL" id="CP116766">
    <property type="protein sequence ID" value="WCL71849.1"/>
    <property type="molecule type" value="Genomic_DNA"/>
</dbReference>
<accession>A0AAW5AML2</accession>
<dbReference type="EMBL" id="JAKKDL010000005">
    <property type="protein sequence ID" value="MCF7529686.1"/>
    <property type="molecule type" value="Genomic_DNA"/>
</dbReference>
<organism evidence="1 3">
    <name type="scientific">Neisseria lisongii</name>
    <dbReference type="NCBI Taxonomy" id="2912188"/>
    <lineage>
        <taxon>Bacteria</taxon>
        <taxon>Pseudomonadati</taxon>
        <taxon>Pseudomonadota</taxon>
        <taxon>Betaproteobacteria</taxon>
        <taxon>Neisseriales</taxon>
        <taxon>Neisseriaceae</taxon>
        <taxon>Neisseria</taxon>
    </lineage>
</organism>
<evidence type="ECO:0000313" key="1">
    <source>
        <dbReference type="EMBL" id="MCF7529686.1"/>
    </source>
</evidence>
<evidence type="ECO:0000313" key="3">
    <source>
        <dbReference type="Proteomes" id="UP001201397"/>
    </source>
</evidence>
<gene>
    <name evidence="1" type="ORF">L4H06_05555</name>
    <name evidence="2" type="ORF">PJU73_01630</name>
</gene>
<dbReference type="RefSeq" id="WP_237091863.1">
    <property type="nucleotide sequence ID" value="NZ_CP116766.1"/>
</dbReference>
<proteinExistence type="predicted"/>
<evidence type="ECO:0000313" key="4">
    <source>
        <dbReference type="Proteomes" id="UP001221268"/>
    </source>
</evidence>
<dbReference type="Proteomes" id="UP001201397">
    <property type="component" value="Unassembled WGS sequence"/>
</dbReference>
<sequence>MYDVNTHDVRRFFAGVWQQRFQPLQLDGLQQKALRIIEAHPEYQHYLADIERYLDKNWLPDEGESNPFLHMSLHLSLQEQAAIDQPPGIRAIHQTLCAQHGGDWVKAEHEMMDALAETLWEAQRYGKGLDVNAYITRLRRLIGLGQEDHARINPHEVGLSDKISHR</sequence>
<keyword evidence="4" id="KW-1185">Reference proteome</keyword>
<dbReference type="AlphaFoldDB" id="A0AAW5AML2"/>
<name>A0AAW5AML2_9NEIS</name>
<reference evidence="2 4" key="2">
    <citation type="submission" date="2023-01" db="EMBL/GenBank/DDBJ databases">
        <authorList>
            <person name="Yang C."/>
        </authorList>
    </citation>
    <scope>NUCLEOTIDE SEQUENCE [LARGE SCALE GENOMIC DNA]</scope>
    <source>
        <strain evidence="2 4">ZJ106</strain>
    </source>
</reference>
<reference evidence="1" key="1">
    <citation type="submission" date="2022-01" db="EMBL/GenBank/DDBJ databases">
        <title>Neisseria sp. ZJ104.</title>
        <authorList>
            <person name="Yang C."/>
        </authorList>
    </citation>
    <scope>NUCLEOTIDE SEQUENCE</scope>
    <source>
        <strain evidence="1">ZJ104</strain>
    </source>
</reference>
<dbReference type="InterPro" id="IPR014993">
    <property type="entry name" value="DUF1841"/>
</dbReference>
<dbReference type="Proteomes" id="UP001221268">
    <property type="component" value="Chromosome"/>
</dbReference>